<name>A0ABR5HUP4_STRLW</name>
<evidence type="ECO:0000259" key="3">
    <source>
        <dbReference type="Pfam" id="PF00005"/>
    </source>
</evidence>
<organism evidence="4 5">
    <name type="scientific">Streptomyces leeuwenhoekii</name>
    <dbReference type="NCBI Taxonomy" id="1437453"/>
    <lineage>
        <taxon>Bacteria</taxon>
        <taxon>Bacillati</taxon>
        <taxon>Actinomycetota</taxon>
        <taxon>Actinomycetes</taxon>
        <taxon>Kitasatosporales</taxon>
        <taxon>Streptomycetaceae</taxon>
        <taxon>Streptomyces</taxon>
    </lineage>
</organism>
<feature type="domain" description="ABC transporter" evidence="3">
    <location>
        <begin position="26"/>
        <end position="54"/>
    </location>
</feature>
<evidence type="ECO:0000313" key="4">
    <source>
        <dbReference type="EMBL" id="KMS75455.1"/>
    </source>
</evidence>
<protein>
    <submittedName>
        <fullName evidence="4">ABC transporter ATP-binding protein</fullName>
    </submittedName>
</protein>
<dbReference type="InterPro" id="IPR027417">
    <property type="entry name" value="P-loop_NTPase"/>
</dbReference>
<feature type="non-terminal residue" evidence="4">
    <location>
        <position position="54"/>
    </location>
</feature>
<evidence type="ECO:0000256" key="2">
    <source>
        <dbReference type="ARBA" id="ARBA00022840"/>
    </source>
</evidence>
<gene>
    <name evidence="4" type="ORF">ACH49_21660</name>
</gene>
<dbReference type="Pfam" id="PF00005">
    <property type="entry name" value="ABC_tran"/>
    <property type="match status" value="1"/>
</dbReference>
<dbReference type="SUPFAM" id="SSF52540">
    <property type="entry name" value="P-loop containing nucleoside triphosphate hydrolases"/>
    <property type="match status" value="1"/>
</dbReference>
<evidence type="ECO:0000256" key="1">
    <source>
        <dbReference type="ARBA" id="ARBA00022741"/>
    </source>
</evidence>
<proteinExistence type="predicted"/>
<dbReference type="PANTHER" id="PTHR43790">
    <property type="entry name" value="CARBOHYDRATE TRANSPORT ATP-BINDING PROTEIN MG119-RELATED"/>
    <property type="match status" value="1"/>
</dbReference>
<dbReference type="GO" id="GO:0005524">
    <property type="term" value="F:ATP binding"/>
    <property type="evidence" value="ECO:0007669"/>
    <property type="project" value="UniProtKB-KW"/>
</dbReference>
<sequence>MTQTAPRTALVELSGVGKHYGNVRALEGVSLEVHAGEITCVLGDNGAGKSTLIK</sequence>
<dbReference type="EMBL" id="LFEH01000088">
    <property type="protein sequence ID" value="KMS75455.1"/>
    <property type="molecule type" value="Genomic_DNA"/>
</dbReference>
<keyword evidence="2 4" id="KW-0067">ATP-binding</keyword>
<dbReference type="RefSeq" id="WP_048573643.1">
    <property type="nucleotide sequence ID" value="NZ_LFEH01000088.1"/>
</dbReference>
<dbReference type="InterPro" id="IPR003439">
    <property type="entry name" value="ABC_transporter-like_ATP-bd"/>
</dbReference>
<dbReference type="PANTHER" id="PTHR43790:SF8">
    <property type="entry name" value="SUGAR ABC TRANSPORTER ATP-BINDING PROTEIN"/>
    <property type="match status" value="1"/>
</dbReference>
<dbReference type="Gene3D" id="3.40.50.300">
    <property type="entry name" value="P-loop containing nucleotide triphosphate hydrolases"/>
    <property type="match status" value="1"/>
</dbReference>
<keyword evidence="5" id="KW-1185">Reference proteome</keyword>
<dbReference type="InterPro" id="IPR050107">
    <property type="entry name" value="ABC_carbohydrate_import_ATPase"/>
</dbReference>
<comment type="caution">
    <text evidence="4">The sequence shown here is derived from an EMBL/GenBank/DDBJ whole genome shotgun (WGS) entry which is preliminary data.</text>
</comment>
<keyword evidence="1" id="KW-0547">Nucleotide-binding</keyword>
<evidence type="ECO:0000313" key="5">
    <source>
        <dbReference type="Proteomes" id="UP000037274"/>
    </source>
</evidence>
<reference evidence="4 5" key="1">
    <citation type="submission" date="2015-06" db="EMBL/GenBank/DDBJ databases">
        <title>Draft genome sequence of Streptomyces leeuwenhoekii C58, which produces the novel lasso peptide, chaxapeptin.</title>
        <authorList>
            <person name="Yi Y."/>
            <person name="Hai D."/>
            <person name="Jaspars M."/>
            <person name="Sheng H."/>
            <person name="Rateb M.E."/>
            <person name="Bull A."/>
            <person name="Goodfellow M."/>
            <person name="Asenjo J.A."/>
            <person name="Ebel R."/>
        </authorList>
    </citation>
    <scope>NUCLEOTIDE SEQUENCE [LARGE SCALE GENOMIC DNA]</scope>
    <source>
        <strain evidence="4 5">C58</strain>
    </source>
</reference>
<accession>A0ABR5HUP4</accession>
<dbReference type="Proteomes" id="UP000037274">
    <property type="component" value="Unassembled WGS sequence"/>
</dbReference>